<dbReference type="AlphaFoldDB" id="A0A7W2FQI7"/>
<keyword evidence="3" id="KW-1133">Transmembrane helix</keyword>
<dbReference type="InterPro" id="IPR011623">
    <property type="entry name" value="7TMR_DISM_rcpt_extracell_dom1"/>
</dbReference>
<name>A0A7W2FQI7_9VIBR</name>
<keyword evidence="7" id="KW-1185">Reference proteome</keyword>
<feature type="signal peptide" evidence="4">
    <location>
        <begin position="1"/>
        <end position="23"/>
    </location>
</feature>
<evidence type="ECO:0000256" key="1">
    <source>
        <dbReference type="ARBA" id="ARBA00012528"/>
    </source>
</evidence>
<feature type="transmembrane region" description="Helical" evidence="3">
    <location>
        <begin position="169"/>
        <end position="191"/>
    </location>
</feature>
<dbReference type="CDD" id="cd01949">
    <property type="entry name" value="GGDEF"/>
    <property type="match status" value="1"/>
</dbReference>
<dbReference type="PROSITE" id="PS50887">
    <property type="entry name" value="GGDEF"/>
    <property type="match status" value="1"/>
</dbReference>
<evidence type="ECO:0000313" key="7">
    <source>
        <dbReference type="Proteomes" id="UP000571701"/>
    </source>
</evidence>
<dbReference type="InterPro" id="IPR029787">
    <property type="entry name" value="Nucleotide_cyclase"/>
</dbReference>
<feature type="domain" description="GGDEF" evidence="5">
    <location>
        <begin position="415"/>
        <end position="537"/>
    </location>
</feature>
<reference evidence="6 7" key="1">
    <citation type="submission" date="2020-07" db="EMBL/GenBank/DDBJ databases">
        <title>Vibrio marinisediminis sp. nov., isolated from marine sediment.</title>
        <authorList>
            <person name="Ji X."/>
        </authorList>
    </citation>
    <scope>NUCLEOTIDE SEQUENCE [LARGE SCALE GENOMIC DNA]</scope>
    <source>
        <strain evidence="6 7">404</strain>
    </source>
</reference>
<dbReference type="EC" id="2.7.7.65" evidence="1"/>
<dbReference type="PANTHER" id="PTHR45138">
    <property type="entry name" value="REGULATORY COMPONENTS OF SENSORY TRANSDUCTION SYSTEM"/>
    <property type="match status" value="1"/>
</dbReference>
<proteinExistence type="predicted"/>
<dbReference type="NCBIfam" id="TIGR00254">
    <property type="entry name" value="GGDEF"/>
    <property type="match status" value="1"/>
</dbReference>
<keyword evidence="3" id="KW-0812">Transmembrane</keyword>
<keyword evidence="4" id="KW-0732">Signal</keyword>
<dbReference type="InterPro" id="IPR043128">
    <property type="entry name" value="Rev_trsase/Diguanyl_cyclase"/>
</dbReference>
<feature type="chain" id="PRO_5030550955" description="diguanylate cyclase" evidence="4">
    <location>
        <begin position="24"/>
        <end position="537"/>
    </location>
</feature>
<evidence type="ECO:0000256" key="4">
    <source>
        <dbReference type="SAM" id="SignalP"/>
    </source>
</evidence>
<dbReference type="Proteomes" id="UP000571701">
    <property type="component" value="Unassembled WGS sequence"/>
</dbReference>
<comment type="catalytic activity">
    <reaction evidence="2">
        <text>2 GTP = 3',3'-c-di-GMP + 2 diphosphate</text>
        <dbReference type="Rhea" id="RHEA:24898"/>
        <dbReference type="ChEBI" id="CHEBI:33019"/>
        <dbReference type="ChEBI" id="CHEBI:37565"/>
        <dbReference type="ChEBI" id="CHEBI:58805"/>
        <dbReference type="EC" id="2.7.7.65"/>
    </reaction>
</comment>
<dbReference type="InterPro" id="IPR050469">
    <property type="entry name" value="Diguanylate_Cyclase"/>
</dbReference>
<dbReference type="PANTHER" id="PTHR45138:SF9">
    <property type="entry name" value="DIGUANYLATE CYCLASE DGCM-RELATED"/>
    <property type="match status" value="1"/>
</dbReference>
<feature type="transmembrane region" description="Helical" evidence="3">
    <location>
        <begin position="233"/>
        <end position="254"/>
    </location>
</feature>
<feature type="transmembrane region" description="Helical" evidence="3">
    <location>
        <begin position="203"/>
        <end position="227"/>
    </location>
</feature>
<feature type="transmembrane region" description="Helical" evidence="3">
    <location>
        <begin position="290"/>
        <end position="309"/>
    </location>
</feature>
<evidence type="ECO:0000313" key="6">
    <source>
        <dbReference type="EMBL" id="MBA5762297.1"/>
    </source>
</evidence>
<keyword evidence="3" id="KW-0472">Membrane</keyword>
<evidence type="ECO:0000259" key="5">
    <source>
        <dbReference type="PROSITE" id="PS50887"/>
    </source>
</evidence>
<sequence length="537" mass="60724">MLLRYWVTLVVLAALTFSSLVSGHELEGHATDQNIAWYTGKHWSVGTSLPMYLQTLTPQKKFSLTGGEQISVLKFKTQVADEYVIDFRNSTLVGEYKHLLFDRNDKLVTLRQGGMLRTEPSEYFLRNGQNIRLGQGQYTLITYQTSQFNIAPPTPFIIEKSKYISQLRVGNSITLIGLGILTALFFYYLVLSMVRASLIDLTYALFILGNLLFNSTSLLVAADLFGLRWFGGASWPILFSNIAYIVFVMSLLQVSRTKNAILWYIGVGILTVFTSVLIASIWFPHYQNEFNRLSVGVFLLYGITVGLRFSFQGRTIAQLYLLANVGFVVLGGIAISQEQIQGLQTIYMSHIGLLAVVCEVLLLSFVIAYQMVILEADKSRALKQAKEMLSIAQTDPLTRLPNRYAMEKHLLEVGKQNSFIYIDLDGLKLCNDSYGHDMGDKLLRLFSQKMLAALPNRCRLYRISGDEFGIILDNDLEQQVVEAIYYIESELKLIFDVHVGVSFGRAKFGEYLQYHQAIQAADEDMYSNKKRKKAVTS</sequence>
<protein>
    <recommendedName>
        <fullName evidence="1">diguanylate cyclase</fullName>
        <ecNumber evidence="1">2.7.7.65</ecNumber>
    </recommendedName>
</protein>
<dbReference type="EMBL" id="JACFYF010000003">
    <property type="protein sequence ID" value="MBA5762297.1"/>
    <property type="molecule type" value="Genomic_DNA"/>
</dbReference>
<accession>A0A7W2FQI7</accession>
<dbReference type="Pfam" id="PF07695">
    <property type="entry name" value="7TMR-DISM_7TM"/>
    <property type="match status" value="1"/>
</dbReference>
<feature type="transmembrane region" description="Helical" evidence="3">
    <location>
        <begin position="347"/>
        <end position="374"/>
    </location>
</feature>
<dbReference type="SMART" id="SM00267">
    <property type="entry name" value="GGDEF"/>
    <property type="match status" value="1"/>
</dbReference>
<gene>
    <name evidence="6" type="ORF">H2O73_08090</name>
</gene>
<organism evidence="6 7">
    <name type="scientific">Vibrio marinisediminis</name>
    <dbReference type="NCBI Taxonomy" id="2758441"/>
    <lineage>
        <taxon>Bacteria</taxon>
        <taxon>Pseudomonadati</taxon>
        <taxon>Pseudomonadota</taxon>
        <taxon>Gammaproteobacteria</taxon>
        <taxon>Vibrionales</taxon>
        <taxon>Vibrionaceae</taxon>
        <taxon>Vibrio</taxon>
    </lineage>
</organism>
<feature type="transmembrane region" description="Helical" evidence="3">
    <location>
        <begin position="316"/>
        <end position="335"/>
    </location>
</feature>
<dbReference type="Pfam" id="PF00990">
    <property type="entry name" value="GGDEF"/>
    <property type="match status" value="1"/>
</dbReference>
<comment type="caution">
    <text evidence="6">The sequence shown here is derived from an EMBL/GenBank/DDBJ whole genome shotgun (WGS) entry which is preliminary data.</text>
</comment>
<dbReference type="InterPro" id="IPR000160">
    <property type="entry name" value="GGDEF_dom"/>
</dbReference>
<dbReference type="GO" id="GO:0052621">
    <property type="term" value="F:diguanylate cyclase activity"/>
    <property type="evidence" value="ECO:0007669"/>
    <property type="project" value="UniProtKB-EC"/>
</dbReference>
<feature type="transmembrane region" description="Helical" evidence="3">
    <location>
        <begin position="261"/>
        <end position="284"/>
    </location>
</feature>
<dbReference type="RefSeq" id="WP_182108336.1">
    <property type="nucleotide sequence ID" value="NZ_JACFYF010000003.1"/>
</dbReference>
<dbReference type="Gene3D" id="3.30.70.270">
    <property type="match status" value="1"/>
</dbReference>
<evidence type="ECO:0000256" key="2">
    <source>
        <dbReference type="ARBA" id="ARBA00034247"/>
    </source>
</evidence>
<evidence type="ECO:0000256" key="3">
    <source>
        <dbReference type="SAM" id="Phobius"/>
    </source>
</evidence>
<dbReference type="SUPFAM" id="SSF55073">
    <property type="entry name" value="Nucleotide cyclase"/>
    <property type="match status" value="1"/>
</dbReference>